<name>A0AAD5L9R5_9CRUS</name>
<protein>
    <submittedName>
        <fullName evidence="1">Uncharacterized protein</fullName>
    </submittedName>
</protein>
<sequence length="94" mass="10072">MMDSGCMVLYCTLGDVTVYSNTDCCAHEGSDNYWRAFTGLVTTHSGSPKKYWDSGVVSSSCGAPCGWFGVRFFGVFAGGFPGQEDGKVIMALFV</sequence>
<dbReference type="EMBL" id="WJBH02000005">
    <property type="protein sequence ID" value="KAI9557960.1"/>
    <property type="molecule type" value="Genomic_DNA"/>
</dbReference>
<keyword evidence="2" id="KW-1185">Reference proteome</keyword>
<gene>
    <name evidence="1" type="ORF">GHT06_014712</name>
</gene>
<comment type="caution">
    <text evidence="1">The sequence shown here is derived from an EMBL/GenBank/DDBJ whole genome shotgun (WGS) entry which is preliminary data.</text>
</comment>
<dbReference type="Proteomes" id="UP000820818">
    <property type="component" value="Linkage Group LG5"/>
</dbReference>
<accession>A0AAD5L9R5</accession>
<evidence type="ECO:0000313" key="2">
    <source>
        <dbReference type="Proteomes" id="UP000820818"/>
    </source>
</evidence>
<reference evidence="1 2" key="1">
    <citation type="submission" date="2022-05" db="EMBL/GenBank/DDBJ databases">
        <title>A multi-omics perspective on studying reproductive biology in Daphnia sinensis.</title>
        <authorList>
            <person name="Jia J."/>
        </authorList>
    </citation>
    <scope>NUCLEOTIDE SEQUENCE [LARGE SCALE GENOMIC DNA]</scope>
    <source>
        <strain evidence="1 2">WSL</strain>
    </source>
</reference>
<evidence type="ECO:0000313" key="1">
    <source>
        <dbReference type="EMBL" id="KAI9557960.1"/>
    </source>
</evidence>
<dbReference type="AlphaFoldDB" id="A0AAD5L9R5"/>
<organism evidence="1 2">
    <name type="scientific">Daphnia sinensis</name>
    <dbReference type="NCBI Taxonomy" id="1820382"/>
    <lineage>
        <taxon>Eukaryota</taxon>
        <taxon>Metazoa</taxon>
        <taxon>Ecdysozoa</taxon>
        <taxon>Arthropoda</taxon>
        <taxon>Crustacea</taxon>
        <taxon>Branchiopoda</taxon>
        <taxon>Diplostraca</taxon>
        <taxon>Cladocera</taxon>
        <taxon>Anomopoda</taxon>
        <taxon>Daphniidae</taxon>
        <taxon>Daphnia</taxon>
        <taxon>Daphnia similis group</taxon>
    </lineage>
</organism>
<proteinExistence type="predicted"/>